<feature type="chain" id="PRO_5043822455" evidence="1">
    <location>
        <begin position="22"/>
        <end position="437"/>
    </location>
</feature>
<dbReference type="AlphaFoldDB" id="A0AAW1UG89"/>
<accession>A0AAW1UG89</accession>
<gene>
    <name evidence="2" type="ORF">WA026_022510</name>
</gene>
<reference evidence="2 3" key="1">
    <citation type="submission" date="2023-03" db="EMBL/GenBank/DDBJ databases">
        <title>Genome insight into feeding habits of ladybird beetles.</title>
        <authorList>
            <person name="Li H.-S."/>
            <person name="Huang Y.-H."/>
            <person name="Pang H."/>
        </authorList>
    </citation>
    <scope>NUCLEOTIDE SEQUENCE [LARGE SCALE GENOMIC DNA]</scope>
    <source>
        <strain evidence="2">SYSU_2023b</strain>
        <tissue evidence="2">Whole body</tissue>
    </source>
</reference>
<evidence type="ECO:0000313" key="2">
    <source>
        <dbReference type="EMBL" id="KAK9882641.1"/>
    </source>
</evidence>
<comment type="caution">
    <text evidence="2">The sequence shown here is derived from an EMBL/GenBank/DDBJ whole genome shotgun (WGS) entry which is preliminary data.</text>
</comment>
<dbReference type="Pfam" id="PF07165">
    <property type="entry name" value="DUF1397"/>
    <property type="match status" value="1"/>
</dbReference>
<keyword evidence="1" id="KW-0732">Signal</keyword>
<dbReference type="PANTHER" id="PTHR20997:SF2">
    <property type="entry name" value="EG:BACR42I17.2 PROTEIN-RELATED"/>
    <property type="match status" value="1"/>
</dbReference>
<sequence>MRRNMKVVVLVSFFILGSAYGLLDVDKLDSFDDSILRDKCDERGGKGTYTKVKTARDDLQSCVEDLVDLDTLKKEIEESKKTGSMDEVFGKYCKKRPQLKTCLDKFLEKMKLCLIEDEKNNLNKVLNVLRELGDFACYKDGDRIAMFVAEQGPECIKTHIEGIKTCVNNTLKISPTVSINSLPNFFNGTKICEDMDKVKPCIVTELEKCDNTTPANVVDSVFRFIKKRACKPEKQRRSVLTKRSLADTPNHIKNLLNAYVKYTKSKCLTHRGDKQVVQLLESLNKTQSCIVDYVKTNLLVLLIPENVKDKIEECSKDFIAASEDCLPENEKYYPKFSQQIMGGLVDLMFKYKQNLTMSSWSTEVQSCFQNFKYHNNRQALLKCFEAEVQNTDSDYTKEYVCRRLSNASKCMKNFISSICIEDVAINHFKDEFEKGFR</sequence>
<evidence type="ECO:0000313" key="3">
    <source>
        <dbReference type="Proteomes" id="UP001431783"/>
    </source>
</evidence>
<evidence type="ECO:0000256" key="1">
    <source>
        <dbReference type="SAM" id="SignalP"/>
    </source>
</evidence>
<dbReference type="Proteomes" id="UP001431783">
    <property type="component" value="Unassembled WGS sequence"/>
</dbReference>
<dbReference type="PANTHER" id="PTHR20997">
    <property type="entry name" value="EG:BACR42I17.2 PROTEIN-RELATED"/>
    <property type="match status" value="1"/>
</dbReference>
<dbReference type="EMBL" id="JARQZJ010000079">
    <property type="protein sequence ID" value="KAK9882641.1"/>
    <property type="molecule type" value="Genomic_DNA"/>
</dbReference>
<proteinExistence type="predicted"/>
<feature type="signal peptide" evidence="1">
    <location>
        <begin position="1"/>
        <end position="21"/>
    </location>
</feature>
<keyword evidence="3" id="KW-1185">Reference proteome</keyword>
<organism evidence="2 3">
    <name type="scientific">Henosepilachna vigintioctopunctata</name>
    <dbReference type="NCBI Taxonomy" id="420089"/>
    <lineage>
        <taxon>Eukaryota</taxon>
        <taxon>Metazoa</taxon>
        <taxon>Ecdysozoa</taxon>
        <taxon>Arthropoda</taxon>
        <taxon>Hexapoda</taxon>
        <taxon>Insecta</taxon>
        <taxon>Pterygota</taxon>
        <taxon>Neoptera</taxon>
        <taxon>Endopterygota</taxon>
        <taxon>Coleoptera</taxon>
        <taxon>Polyphaga</taxon>
        <taxon>Cucujiformia</taxon>
        <taxon>Coccinelloidea</taxon>
        <taxon>Coccinellidae</taxon>
        <taxon>Epilachninae</taxon>
        <taxon>Epilachnini</taxon>
        <taxon>Henosepilachna</taxon>
    </lineage>
</organism>
<dbReference type="InterPro" id="IPR009832">
    <property type="entry name" value="DUF1397"/>
</dbReference>
<name>A0AAW1UG89_9CUCU</name>
<protein>
    <submittedName>
        <fullName evidence="2">Uncharacterized protein</fullName>
    </submittedName>
</protein>